<gene>
    <name evidence="12" type="ORF">ACFP1Z_19690</name>
</gene>
<evidence type="ECO:0000256" key="7">
    <source>
        <dbReference type="ARBA" id="ARBA00023014"/>
    </source>
</evidence>
<evidence type="ECO:0000256" key="8">
    <source>
        <dbReference type="SAM" id="MobiDB-lite"/>
    </source>
</evidence>
<feature type="domain" description="LUD" evidence="9">
    <location>
        <begin position="72"/>
        <end position="298"/>
    </location>
</feature>
<name>A0ABW0Z3P9_9ACTN</name>
<dbReference type="PANTHER" id="PTHR47153">
    <property type="entry name" value="LACTATE UTILIZATION PROTEIN B"/>
    <property type="match status" value="1"/>
</dbReference>
<keyword evidence="2" id="KW-0004">4Fe-4S</keyword>
<protein>
    <submittedName>
        <fullName evidence="12">Lactate utilization protein B</fullName>
    </submittedName>
</protein>
<organism evidence="12 13">
    <name type="scientific">Streptomyces gamaensis</name>
    <dbReference type="NCBI Taxonomy" id="1763542"/>
    <lineage>
        <taxon>Bacteria</taxon>
        <taxon>Bacillati</taxon>
        <taxon>Actinomycetota</taxon>
        <taxon>Actinomycetes</taxon>
        <taxon>Kitasatosporales</taxon>
        <taxon>Streptomycetaceae</taxon>
        <taxon>Streptomyces</taxon>
    </lineage>
</organism>
<dbReference type="InterPro" id="IPR017896">
    <property type="entry name" value="4Fe4S_Fe-S-bd"/>
</dbReference>
<evidence type="ECO:0000259" key="11">
    <source>
        <dbReference type="Pfam" id="PF13183"/>
    </source>
</evidence>
<dbReference type="Gene3D" id="3.40.50.10420">
    <property type="entry name" value="NagB/RpiA/CoA transferase-like"/>
    <property type="match status" value="1"/>
</dbReference>
<evidence type="ECO:0000256" key="3">
    <source>
        <dbReference type="ARBA" id="ARBA00022723"/>
    </source>
</evidence>
<evidence type="ECO:0000313" key="12">
    <source>
        <dbReference type="EMBL" id="MFC5722393.1"/>
    </source>
</evidence>
<evidence type="ECO:0000259" key="10">
    <source>
        <dbReference type="Pfam" id="PF11870"/>
    </source>
</evidence>
<evidence type="ECO:0000256" key="5">
    <source>
        <dbReference type="ARBA" id="ARBA00022982"/>
    </source>
</evidence>
<keyword evidence="5" id="KW-0249">Electron transport</keyword>
<dbReference type="Proteomes" id="UP001596083">
    <property type="component" value="Unassembled WGS sequence"/>
</dbReference>
<dbReference type="InterPro" id="IPR009051">
    <property type="entry name" value="Helical_ferredxn"/>
</dbReference>
<keyword evidence="13" id="KW-1185">Reference proteome</keyword>
<evidence type="ECO:0000256" key="1">
    <source>
        <dbReference type="ARBA" id="ARBA00022448"/>
    </source>
</evidence>
<feature type="domain" description="4Fe-4S ferredoxin-type" evidence="11">
    <location>
        <begin position="315"/>
        <end position="385"/>
    </location>
</feature>
<dbReference type="PANTHER" id="PTHR47153:SF2">
    <property type="entry name" value="LACTATE UTILIZATION PROTEIN B"/>
    <property type="match status" value="1"/>
</dbReference>
<sequence length="496" mass="53941">MSLTFMGMPKFSRTADQAENDTVLKGNIAHATRMMRSKRARAFAEVPDAAQLRDASAAIKDHTIRHLGSYLRQLEKSVIDRGGHVHWAENGEQAAALITELVRAKGAREVIKSKTMISEEIGLNEALTEAGITPVETDLGAFINQLREDHPSHIIAPSIHLNRSQVRDTFVSEMAKHGRPAPEDLTDHPEELTEAARIHLREKFLRATVAITGGNFAVAETGTLLTFEGEGNIRMCNTLPDTLISVIGIEKLVPTWQDLEVYLQMLPLSAVGERQATYTSMWSGVHDGDGPTEFHLVLLDNGRTNALADPVGRQALRCIRCSACLNVCPVFEHAGGGQVYGAVYSGPIGAILTPQLGGMSNEVERSLPYASSLCGACSEVCPVKIDFPEVLLHLRAKAARGPGHTMERLAMSASREMFAHHRVLGAGQRAAGVFGNKAAALPLPGPAKNWKGSRNLPELPGTSFRRWMAEHEKELRKQAAAKQAEAKQAEAKEDTQ</sequence>
<dbReference type="PROSITE" id="PS00198">
    <property type="entry name" value="4FE4S_FER_1"/>
    <property type="match status" value="1"/>
</dbReference>
<dbReference type="InterPro" id="IPR017900">
    <property type="entry name" value="4Fe4S_Fe_S_CS"/>
</dbReference>
<dbReference type="RefSeq" id="WP_390317818.1">
    <property type="nucleotide sequence ID" value="NZ_JBHSPB010000011.1"/>
</dbReference>
<feature type="region of interest" description="Disordered" evidence="8">
    <location>
        <begin position="468"/>
        <end position="496"/>
    </location>
</feature>
<dbReference type="Gene3D" id="1.10.1060.10">
    <property type="entry name" value="Alpha-helical ferredoxin"/>
    <property type="match status" value="1"/>
</dbReference>
<accession>A0ABW0Z3P9</accession>
<dbReference type="InterPro" id="IPR003741">
    <property type="entry name" value="LUD_dom"/>
</dbReference>
<comment type="caution">
    <text evidence="12">The sequence shown here is derived from an EMBL/GenBank/DDBJ whole genome shotgun (WGS) entry which is preliminary data.</text>
</comment>
<dbReference type="Pfam" id="PF11870">
    <property type="entry name" value="LutB_C"/>
    <property type="match status" value="1"/>
</dbReference>
<evidence type="ECO:0000256" key="4">
    <source>
        <dbReference type="ARBA" id="ARBA00022737"/>
    </source>
</evidence>
<feature type="compositionally biased region" description="Basic and acidic residues" evidence="8">
    <location>
        <begin position="484"/>
        <end position="496"/>
    </location>
</feature>
<dbReference type="SUPFAM" id="SSF100950">
    <property type="entry name" value="NagB/RpiA/CoA transferase-like"/>
    <property type="match status" value="1"/>
</dbReference>
<dbReference type="EMBL" id="JBHSPB010000011">
    <property type="protein sequence ID" value="MFC5722393.1"/>
    <property type="molecule type" value="Genomic_DNA"/>
</dbReference>
<dbReference type="Pfam" id="PF13183">
    <property type="entry name" value="Fer4_8"/>
    <property type="match status" value="1"/>
</dbReference>
<feature type="compositionally biased region" description="Basic and acidic residues" evidence="8">
    <location>
        <begin position="468"/>
        <end position="477"/>
    </location>
</feature>
<keyword evidence="3" id="KW-0479">Metal-binding</keyword>
<proteinExistence type="predicted"/>
<reference evidence="13" key="1">
    <citation type="journal article" date="2019" name="Int. J. Syst. Evol. Microbiol.">
        <title>The Global Catalogue of Microorganisms (GCM) 10K type strain sequencing project: providing services to taxonomists for standard genome sequencing and annotation.</title>
        <authorList>
            <consortium name="The Broad Institute Genomics Platform"/>
            <consortium name="The Broad Institute Genome Sequencing Center for Infectious Disease"/>
            <person name="Wu L."/>
            <person name="Ma J."/>
        </authorList>
    </citation>
    <scope>NUCLEOTIDE SEQUENCE [LARGE SCALE GENOMIC DNA]</scope>
    <source>
        <strain evidence="13">CGMCC 4.7304</strain>
    </source>
</reference>
<keyword evidence="6" id="KW-0408">Iron</keyword>
<dbReference type="InterPro" id="IPR024185">
    <property type="entry name" value="FTHF_cligase-like_sf"/>
</dbReference>
<evidence type="ECO:0000259" key="9">
    <source>
        <dbReference type="Pfam" id="PF02589"/>
    </source>
</evidence>
<dbReference type="InterPro" id="IPR037171">
    <property type="entry name" value="NagB/RpiA_transferase-like"/>
</dbReference>
<evidence type="ECO:0000256" key="2">
    <source>
        <dbReference type="ARBA" id="ARBA00022485"/>
    </source>
</evidence>
<keyword evidence="4" id="KW-0677">Repeat</keyword>
<dbReference type="InterPro" id="IPR004452">
    <property type="entry name" value="LutB/LldF"/>
</dbReference>
<evidence type="ECO:0000313" key="13">
    <source>
        <dbReference type="Proteomes" id="UP001596083"/>
    </source>
</evidence>
<feature type="domain" description="Lactate utilization protein B C-terminal" evidence="10">
    <location>
        <begin position="402"/>
        <end position="472"/>
    </location>
</feature>
<keyword evidence="7" id="KW-0411">Iron-sulfur</keyword>
<evidence type="ECO:0000256" key="6">
    <source>
        <dbReference type="ARBA" id="ARBA00023004"/>
    </source>
</evidence>
<keyword evidence="1" id="KW-0813">Transport</keyword>
<dbReference type="Pfam" id="PF02589">
    <property type="entry name" value="LUD_dom"/>
    <property type="match status" value="1"/>
</dbReference>
<dbReference type="SUPFAM" id="SSF54862">
    <property type="entry name" value="4Fe-4S ferredoxins"/>
    <property type="match status" value="1"/>
</dbReference>
<dbReference type="InterPro" id="IPR024569">
    <property type="entry name" value="LutB_C"/>
</dbReference>